<keyword evidence="3" id="KW-1133">Transmembrane helix</keyword>
<evidence type="ECO:0000256" key="4">
    <source>
        <dbReference type="ARBA" id="ARBA00023136"/>
    </source>
</evidence>
<dbReference type="Proteomes" id="UP000541444">
    <property type="component" value="Unassembled WGS sequence"/>
</dbReference>
<accession>A0A7J7LUY5</accession>
<dbReference type="GO" id="GO:0005886">
    <property type="term" value="C:plasma membrane"/>
    <property type="evidence" value="ECO:0007669"/>
    <property type="project" value="TreeGrafter"/>
</dbReference>
<sequence length="112" mass="12754">MQAQHEAPLDLKCKDKFLIQSFIASYGVTKEDIKSDMFCKELGNVVEEYKFRVAYVSLPQPSSLLPKETLTSDGDAKWNTTNFTTLATRDLECLLRLSTCPVNGKKKDEDWE</sequence>
<comment type="subcellular location">
    <subcellularLocation>
        <location evidence="1">Membrane</location>
        <topology evidence="1">Single-pass type IV membrane protein</topology>
    </subcellularLocation>
</comment>
<reference evidence="5 6" key="1">
    <citation type="journal article" date="2020" name="IScience">
        <title>Genome Sequencing of the Endangered Kingdonia uniflora (Circaeasteraceae, Ranunculales) Reveals Potential Mechanisms of Evolutionary Specialization.</title>
        <authorList>
            <person name="Sun Y."/>
            <person name="Deng T."/>
            <person name="Zhang A."/>
            <person name="Moore M.J."/>
            <person name="Landis J.B."/>
            <person name="Lin N."/>
            <person name="Zhang H."/>
            <person name="Zhang X."/>
            <person name="Huang J."/>
            <person name="Zhang X."/>
            <person name="Sun H."/>
            <person name="Wang H."/>
        </authorList>
    </citation>
    <scope>NUCLEOTIDE SEQUENCE [LARGE SCALE GENOMIC DNA]</scope>
    <source>
        <strain evidence="5">TB1705</strain>
        <tissue evidence="5">Leaf</tissue>
    </source>
</reference>
<keyword evidence="4" id="KW-0472">Membrane</keyword>
<dbReference type="InterPro" id="IPR013783">
    <property type="entry name" value="Ig-like_fold"/>
</dbReference>
<dbReference type="AlphaFoldDB" id="A0A7J7LUY5"/>
<evidence type="ECO:0000313" key="5">
    <source>
        <dbReference type="EMBL" id="KAF6146389.1"/>
    </source>
</evidence>
<dbReference type="Gene3D" id="2.60.40.10">
    <property type="entry name" value="Immunoglobulins"/>
    <property type="match status" value="1"/>
</dbReference>
<proteinExistence type="predicted"/>
<name>A0A7J7LUY5_9MAGN</name>
<dbReference type="EMBL" id="JACGCM010001990">
    <property type="protein sequence ID" value="KAF6146389.1"/>
    <property type="molecule type" value="Genomic_DNA"/>
</dbReference>
<evidence type="ECO:0000256" key="2">
    <source>
        <dbReference type="ARBA" id="ARBA00022692"/>
    </source>
</evidence>
<gene>
    <name evidence="5" type="ORF">GIB67_020483</name>
</gene>
<keyword evidence="6" id="KW-1185">Reference proteome</keyword>
<dbReference type="PANTHER" id="PTHR10809">
    <property type="entry name" value="VESICLE-ASSOCIATED MEMBRANE PROTEIN-ASSOCIATED PROTEIN"/>
    <property type="match status" value="1"/>
</dbReference>
<evidence type="ECO:0000256" key="1">
    <source>
        <dbReference type="ARBA" id="ARBA00004211"/>
    </source>
</evidence>
<organism evidence="5 6">
    <name type="scientific">Kingdonia uniflora</name>
    <dbReference type="NCBI Taxonomy" id="39325"/>
    <lineage>
        <taxon>Eukaryota</taxon>
        <taxon>Viridiplantae</taxon>
        <taxon>Streptophyta</taxon>
        <taxon>Embryophyta</taxon>
        <taxon>Tracheophyta</taxon>
        <taxon>Spermatophyta</taxon>
        <taxon>Magnoliopsida</taxon>
        <taxon>Ranunculales</taxon>
        <taxon>Circaeasteraceae</taxon>
        <taxon>Kingdonia</taxon>
    </lineage>
</organism>
<evidence type="ECO:0000313" key="6">
    <source>
        <dbReference type="Proteomes" id="UP000541444"/>
    </source>
</evidence>
<dbReference type="GO" id="GO:0061817">
    <property type="term" value="P:endoplasmic reticulum-plasma membrane tethering"/>
    <property type="evidence" value="ECO:0007669"/>
    <property type="project" value="TreeGrafter"/>
</dbReference>
<dbReference type="OrthoDB" id="264603at2759"/>
<evidence type="ECO:0000256" key="3">
    <source>
        <dbReference type="ARBA" id="ARBA00022989"/>
    </source>
</evidence>
<keyword evidence="2" id="KW-0812">Transmembrane</keyword>
<dbReference type="SUPFAM" id="SSF49354">
    <property type="entry name" value="PapD-like"/>
    <property type="match status" value="1"/>
</dbReference>
<dbReference type="GO" id="GO:0005789">
    <property type="term" value="C:endoplasmic reticulum membrane"/>
    <property type="evidence" value="ECO:0007669"/>
    <property type="project" value="InterPro"/>
</dbReference>
<dbReference type="GO" id="GO:0090158">
    <property type="term" value="P:endoplasmic reticulum membrane organization"/>
    <property type="evidence" value="ECO:0007669"/>
    <property type="project" value="TreeGrafter"/>
</dbReference>
<protein>
    <submittedName>
        <fullName evidence="5">Uncharacterized protein</fullName>
    </submittedName>
</protein>
<comment type="caution">
    <text evidence="5">The sequence shown here is derived from an EMBL/GenBank/DDBJ whole genome shotgun (WGS) entry which is preliminary data.</text>
</comment>
<dbReference type="PANTHER" id="PTHR10809:SF6">
    <property type="entry name" value="AT11025P-RELATED"/>
    <property type="match status" value="1"/>
</dbReference>
<dbReference type="InterPro" id="IPR008962">
    <property type="entry name" value="PapD-like_sf"/>
</dbReference>
<dbReference type="InterPro" id="IPR016763">
    <property type="entry name" value="VAP"/>
</dbReference>